<organism evidence="9 10">
    <name type="scientific">Luteimonas salinisoli</name>
    <dbReference type="NCBI Taxonomy" id="2752307"/>
    <lineage>
        <taxon>Bacteria</taxon>
        <taxon>Pseudomonadati</taxon>
        <taxon>Pseudomonadota</taxon>
        <taxon>Gammaproteobacteria</taxon>
        <taxon>Lysobacterales</taxon>
        <taxon>Lysobacteraceae</taxon>
        <taxon>Luteimonas</taxon>
    </lineage>
</organism>
<keyword evidence="7 8" id="KW-0472">Membrane</keyword>
<evidence type="ECO:0000256" key="1">
    <source>
        <dbReference type="ARBA" id="ARBA00004651"/>
    </source>
</evidence>
<evidence type="ECO:0000313" key="9">
    <source>
        <dbReference type="EMBL" id="NZA25514.1"/>
    </source>
</evidence>
<dbReference type="PANTHER" id="PTHR34040">
    <property type="entry name" value="FLAGELLAR BIOSYNTHETIC PROTEIN FLIQ"/>
    <property type="match status" value="1"/>
</dbReference>
<keyword evidence="4 8" id="KW-0812">Transmembrane</keyword>
<dbReference type="Proteomes" id="UP000578091">
    <property type="component" value="Unassembled WGS sequence"/>
</dbReference>
<protein>
    <submittedName>
        <fullName evidence="9">Type III secretion system export apparatus subunit SctS</fullName>
    </submittedName>
</protein>
<dbReference type="PRINTS" id="PR00952">
    <property type="entry name" value="TYPE3IMQPROT"/>
</dbReference>
<evidence type="ECO:0000256" key="8">
    <source>
        <dbReference type="SAM" id="Phobius"/>
    </source>
</evidence>
<evidence type="ECO:0000256" key="4">
    <source>
        <dbReference type="ARBA" id="ARBA00022692"/>
    </source>
</evidence>
<evidence type="ECO:0000256" key="5">
    <source>
        <dbReference type="ARBA" id="ARBA00022989"/>
    </source>
</evidence>
<keyword evidence="6" id="KW-0843">Virulence</keyword>
<dbReference type="GO" id="GO:0009306">
    <property type="term" value="P:protein secretion"/>
    <property type="evidence" value="ECO:0007669"/>
    <property type="project" value="InterPro"/>
</dbReference>
<keyword evidence="5 8" id="KW-1133">Transmembrane helix</keyword>
<comment type="subcellular location">
    <subcellularLocation>
        <location evidence="1">Cell membrane</location>
        <topology evidence="1">Multi-pass membrane protein</topology>
    </subcellularLocation>
</comment>
<dbReference type="PIRSF" id="PIRSF004669">
    <property type="entry name" value="FliQ"/>
    <property type="match status" value="1"/>
</dbReference>
<dbReference type="Pfam" id="PF01313">
    <property type="entry name" value="Bac_export_3"/>
    <property type="match status" value="1"/>
</dbReference>
<comment type="caution">
    <text evidence="9">The sequence shown here is derived from an EMBL/GenBank/DDBJ whole genome shotgun (WGS) entry which is preliminary data.</text>
</comment>
<feature type="transmembrane region" description="Helical" evidence="8">
    <location>
        <begin position="12"/>
        <end position="36"/>
    </location>
</feature>
<evidence type="ECO:0000256" key="7">
    <source>
        <dbReference type="ARBA" id="ARBA00023136"/>
    </source>
</evidence>
<dbReference type="PANTHER" id="PTHR34040:SF7">
    <property type="entry name" value="SURFACE PRESENTATION OF ANTIGENS PROTEIN SPAQ"/>
    <property type="match status" value="1"/>
</dbReference>
<dbReference type="GO" id="GO:0005886">
    <property type="term" value="C:plasma membrane"/>
    <property type="evidence" value="ECO:0007669"/>
    <property type="project" value="UniProtKB-SubCell"/>
</dbReference>
<keyword evidence="3" id="KW-1003">Cell membrane</keyword>
<feature type="transmembrane region" description="Helical" evidence="8">
    <location>
        <begin position="48"/>
        <end position="75"/>
    </location>
</feature>
<dbReference type="NCBIfam" id="TIGR01403">
    <property type="entry name" value="fliQ_rel_III"/>
    <property type="match status" value="1"/>
</dbReference>
<comment type="similarity">
    <text evidence="2">Belongs to the FliQ/MopD/SpaQ family.</text>
</comment>
<name>A0A853J9T4_9GAMM</name>
<accession>A0A853J9T4</accession>
<evidence type="ECO:0000256" key="6">
    <source>
        <dbReference type="ARBA" id="ARBA00023026"/>
    </source>
</evidence>
<sequence>MNEVIELTRQALWLVLLLSGPPIAAAALVGLVVAFLQAATQLQEQTFAYALKFLAIVLMLFVTGSLIGGSLYTYAHQIFVDFPGMVRGGGRGG</sequence>
<reference evidence="9 10" key="1">
    <citation type="submission" date="2020-07" db="EMBL/GenBank/DDBJ databases">
        <title>Luteimonas sp. SJ-92.</title>
        <authorList>
            <person name="Huang X.-X."/>
            <person name="Xu L."/>
            <person name="Sun J.-Q."/>
        </authorList>
    </citation>
    <scope>NUCLEOTIDE SEQUENCE [LARGE SCALE GENOMIC DNA]</scope>
    <source>
        <strain evidence="9 10">SJ-92</strain>
    </source>
</reference>
<dbReference type="RefSeq" id="WP_180677319.1">
    <property type="nucleotide sequence ID" value="NZ_JACCKA010000028.1"/>
</dbReference>
<keyword evidence="10" id="KW-1185">Reference proteome</keyword>
<dbReference type="EMBL" id="JACCKA010000028">
    <property type="protein sequence ID" value="NZA25514.1"/>
    <property type="molecule type" value="Genomic_DNA"/>
</dbReference>
<dbReference type="AlphaFoldDB" id="A0A853J9T4"/>
<gene>
    <name evidence="9" type="primary">sctS</name>
    <name evidence="9" type="ORF">H0E84_03890</name>
</gene>
<proteinExistence type="inferred from homology"/>
<dbReference type="InterPro" id="IPR002191">
    <property type="entry name" value="Bac_export_3"/>
</dbReference>
<dbReference type="InterPro" id="IPR006306">
    <property type="entry name" value="T3SS_HrpO"/>
</dbReference>
<evidence type="ECO:0000256" key="2">
    <source>
        <dbReference type="ARBA" id="ARBA00006156"/>
    </source>
</evidence>
<evidence type="ECO:0000256" key="3">
    <source>
        <dbReference type="ARBA" id="ARBA00022475"/>
    </source>
</evidence>
<evidence type="ECO:0000313" key="10">
    <source>
        <dbReference type="Proteomes" id="UP000578091"/>
    </source>
</evidence>